<dbReference type="Pfam" id="PF01920">
    <property type="entry name" value="Prefoldin_2"/>
    <property type="match status" value="1"/>
</dbReference>
<dbReference type="AlphaFoldDB" id="A0A1U7Q4D6"/>
<evidence type="ECO:0000256" key="3">
    <source>
        <dbReference type="ARBA" id="ARBA00023186"/>
    </source>
</evidence>
<dbReference type="GeneID" id="101827188"/>
<dbReference type="PANTHER" id="PTHR20903:SF0">
    <property type="entry name" value="PREFOLDIN SUBUNIT 1"/>
    <property type="match status" value="1"/>
</dbReference>
<dbReference type="RefSeq" id="XP_005063203.1">
    <property type="nucleotide sequence ID" value="XM_005063146.1"/>
</dbReference>
<comment type="subunit">
    <text evidence="2">Heterohexamer of two PFD-alpha type and four PFD-beta type subunits.</text>
</comment>
<dbReference type="Proteomes" id="UP000886700">
    <property type="component" value="Unplaced"/>
</dbReference>
<evidence type="ECO:0000256" key="2">
    <source>
        <dbReference type="ARBA" id="ARBA00011695"/>
    </source>
</evidence>
<dbReference type="KEGG" id="maua:101827188"/>
<comment type="similarity">
    <text evidence="1">Belongs to the prefoldin subunit beta family.</text>
</comment>
<dbReference type="GO" id="GO:0051082">
    <property type="term" value="F:unfolded protein binding"/>
    <property type="evidence" value="ECO:0007669"/>
    <property type="project" value="InterPro"/>
</dbReference>
<evidence type="ECO:0000256" key="5">
    <source>
        <dbReference type="ARBA" id="ARBA00039325"/>
    </source>
</evidence>
<evidence type="ECO:0000256" key="4">
    <source>
        <dbReference type="ARBA" id="ARBA00024667"/>
    </source>
</evidence>
<organism evidence="6 7">
    <name type="scientific">Mesocricetus auratus</name>
    <name type="common">Golden hamster</name>
    <dbReference type="NCBI Taxonomy" id="10036"/>
    <lineage>
        <taxon>Eukaryota</taxon>
        <taxon>Metazoa</taxon>
        <taxon>Chordata</taxon>
        <taxon>Craniata</taxon>
        <taxon>Vertebrata</taxon>
        <taxon>Euteleostomi</taxon>
        <taxon>Mammalia</taxon>
        <taxon>Eutheria</taxon>
        <taxon>Euarchontoglires</taxon>
        <taxon>Glires</taxon>
        <taxon>Rodentia</taxon>
        <taxon>Myomorpha</taxon>
        <taxon>Muroidea</taxon>
        <taxon>Cricetidae</taxon>
        <taxon>Cricetinae</taxon>
        <taxon>Mesocricetus</taxon>
    </lineage>
</organism>
<evidence type="ECO:0000313" key="6">
    <source>
        <dbReference type="Proteomes" id="UP000886700"/>
    </source>
</evidence>
<dbReference type="OrthoDB" id="5242628at2759"/>
<dbReference type="GO" id="GO:0016272">
    <property type="term" value="C:prefoldin complex"/>
    <property type="evidence" value="ECO:0007669"/>
    <property type="project" value="InterPro"/>
</dbReference>
<name>A0A1U7Q4D6_MESAU</name>
<dbReference type="eggNOG" id="KOG3501">
    <property type="taxonomic scope" value="Eukaryota"/>
</dbReference>
<dbReference type="GO" id="GO:0044183">
    <property type="term" value="F:protein folding chaperone"/>
    <property type="evidence" value="ECO:0007669"/>
    <property type="project" value="TreeGrafter"/>
</dbReference>
<accession>A0A1U7Q4D6</accession>
<keyword evidence="3" id="KW-0143">Chaperone</keyword>
<dbReference type="InterPro" id="IPR002777">
    <property type="entry name" value="PFD_beta-like"/>
</dbReference>
<protein>
    <recommendedName>
        <fullName evidence="5">Prefoldin subunit 1</fullName>
    </recommendedName>
</protein>
<dbReference type="SUPFAM" id="SSF46579">
    <property type="entry name" value="Prefoldin"/>
    <property type="match status" value="1"/>
</dbReference>
<proteinExistence type="inferred from homology"/>
<sequence length="130" mass="14947">MAATMYLELKKAFTGCLQAKDTQQKVRLAGKQTEQLNRTKRHAYLADTDIMTLIEETDMYEDLGRMFILQSKDLTHNHLLEKQETAQENIKELEQKRSYLDGSIRVLRTTSERYGCREGTVGASDNMLPS</sequence>
<evidence type="ECO:0000256" key="1">
    <source>
        <dbReference type="ARBA" id="ARBA00008045"/>
    </source>
</evidence>
<dbReference type="GO" id="GO:0005737">
    <property type="term" value="C:cytoplasm"/>
    <property type="evidence" value="ECO:0007669"/>
    <property type="project" value="TreeGrafter"/>
</dbReference>
<dbReference type="PANTHER" id="PTHR20903">
    <property type="entry name" value="PREFOLDIN SUBUNIT 1-RELATED"/>
    <property type="match status" value="1"/>
</dbReference>
<reference evidence="7" key="1">
    <citation type="submission" date="2025-08" db="UniProtKB">
        <authorList>
            <consortium name="RefSeq"/>
        </authorList>
    </citation>
    <scope>IDENTIFICATION</scope>
    <source>
        <tissue evidence="7">Liver</tissue>
    </source>
</reference>
<dbReference type="InterPro" id="IPR009053">
    <property type="entry name" value="Prefoldin"/>
</dbReference>
<evidence type="ECO:0000313" key="7">
    <source>
        <dbReference type="RefSeq" id="XP_005063203.1"/>
    </source>
</evidence>
<comment type="function">
    <text evidence="4">Binds specifically to cytosolic chaperonin (c-CPN) and transfers target proteins to it. Binds to nascent polypeptide chain and promotes folding in an environment in which there are many competing pathways for nonnative proteins.</text>
</comment>
<keyword evidence="6" id="KW-1185">Reference proteome</keyword>
<gene>
    <name evidence="7" type="primary">LOC101827188</name>
</gene>
<dbReference type="Gene3D" id="1.10.287.370">
    <property type="match status" value="1"/>
</dbReference>